<dbReference type="EMBL" id="OZ035834">
    <property type="protein sequence ID" value="CAL1576475.1"/>
    <property type="molecule type" value="Genomic_DNA"/>
</dbReference>
<name>A0AAV2JIQ7_KNICA</name>
<dbReference type="AlphaFoldDB" id="A0AAV2JIQ7"/>
<keyword evidence="2" id="KW-1185">Reference proteome</keyword>
<organism evidence="1 2">
    <name type="scientific">Knipowitschia caucasica</name>
    <name type="common">Caucasian dwarf goby</name>
    <name type="synonym">Pomatoschistus caucasicus</name>
    <dbReference type="NCBI Taxonomy" id="637954"/>
    <lineage>
        <taxon>Eukaryota</taxon>
        <taxon>Metazoa</taxon>
        <taxon>Chordata</taxon>
        <taxon>Craniata</taxon>
        <taxon>Vertebrata</taxon>
        <taxon>Euteleostomi</taxon>
        <taxon>Actinopterygii</taxon>
        <taxon>Neopterygii</taxon>
        <taxon>Teleostei</taxon>
        <taxon>Neoteleostei</taxon>
        <taxon>Acanthomorphata</taxon>
        <taxon>Gobiaria</taxon>
        <taxon>Gobiiformes</taxon>
        <taxon>Gobioidei</taxon>
        <taxon>Gobiidae</taxon>
        <taxon>Gobiinae</taxon>
        <taxon>Knipowitschia</taxon>
    </lineage>
</organism>
<accession>A0AAV2JIQ7</accession>
<protein>
    <submittedName>
        <fullName evidence="1">Uncharacterized protein</fullName>
    </submittedName>
</protein>
<proteinExistence type="predicted"/>
<sequence length="121" mass="13078">MSVKTPGARSELVLCGCCQIKAQRGRVGVLRSHLTRLQPGTKAASAFEVPPTPTTTGTIRAGSTAFYCGPEKAAKAAKMRRWRAIVLQKIQAASPQITHREEKRLRAQTEGVEQVQLAPAL</sequence>
<reference evidence="1 2" key="1">
    <citation type="submission" date="2024-04" db="EMBL/GenBank/DDBJ databases">
        <authorList>
            <person name="Waldvogel A.-M."/>
            <person name="Schoenle A."/>
        </authorList>
    </citation>
    <scope>NUCLEOTIDE SEQUENCE [LARGE SCALE GENOMIC DNA]</scope>
</reference>
<evidence type="ECO:0000313" key="1">
    <source>
        <dbReference type="EMBL" id="CAL1576475.1"/>
    </source>
</evidence>
<dbReference type="Proteomes" id="UP001497482">
    <property type="component" value="Chromosome 12"/>
</dbReference>
<evidence type="ECO:0000313" key="2">
    <source>
        <dbReference type="Proteomes" id="UP001497482"/>
    </source>
</evidence>
<gene>
    <name evidence="1" type="ORF">KC01_LOCUS7907</name>
</gene>